<dbReference type="PANTHER" id="PTHR23028:SF53">
    <property type="entry name" value="ACYL_TRANSF_3 DOMAIN-CONTAINING PROTEIN"/>
    <property type="match status" value="1"/>
</dbReference>
<dbReference type="PANTHER" id="PTHR23028">
    <property type="entry name" value="ACETYLTRANSFERASE"/>
    <property type="match status" value="1"/>
</dbReference>
<proteinExistence type="predicted"/>
<feature type="transmembrane region" description="Helical" evidence="1">
    <location>
        <begin position="85"/>
        <end position="105"/>
    </location>
</feature>
<dbReference type="InterPro" id="IPR050879">
    <property type="entry name" value="Acyltransferase_3"/>
</dbReference>
<keyword evidence="1" id="KW-0812">Transmembrane</keyword>
<evidence type="ECO:0000259" key="2">
    <source>
        <dbReference type="Pfam" id="PF01757"/>
    </source>
</evidence>
<evidence type="ECO:0000256" key="1">
    <source>
        <dbReference type="SAM" id="Phobius"/>
    </source>
</evidence>
<feature type="domain" description="Acyltransferase 3" evidence="2">
    <location>
        <begin position="15"/>
        <end position="340"/>
    </location>
</feature>
<keyword evidence="1" id="KW-1133">Transmembrane helix</keyword>
<organism evidence="3 4">
    <name type="scientific">Blastomonas marina</name>
    <dbReference type="NCBI Taxonomy" id="1867408"/>
    <lineage>
        <taxon>Bacteria</taxon>
        <taxon>Pseudomonadati</taxon>
        <taxon>Pseudomonadota</taxon>
        <taxon>Alphaproteobacteria</taxon>
        <taxon>Sphingomonadales</taxon>
        <taxon>Sphingomonadaceae</taxon>
        <taxon>Blastomonas</taxon>
    </lineage>
</organism>
<keyword evidence="4" id="KW-1185">Reference proteome</keyword>
<evidence type="ECO:0000313" key="4">
    <source>
        <dbReference type="Proteomes" id="UP000603317"/>
    </source>
</evidence>
<dbReference type="InterPro" id="IPR002656">
    <property type="entry name" value="Acyl_transf_3_dom"/>
</dbReference>
<evidence type="ECO:0000313" key="3">
    <source>
        <dbReference type="EMBL" id="GGA06520.1"/>
    </source>
</evidence>
<dbReference type="GO" id="GO:0016746">
    <property type="term" value="F:acyltransferase activity"/>
    <property type="evidence" value="ECO:0007669"/>
    <property type="project" value="UniProtKB-KW"/>
</dbReference>
<gene>
    <name evidence="3" type="ORF">GCM10010923_15500</name>
</gene>
<dbReference type="RefSeq" id="WP_188642151.1">
    <property type="nucleotide sequence ID" value="NZ_BMID01000001.1"/>
</dbReference>
<name>A0ABQ1FCX9_9SPHN</name>
<feature type="transmembrane region" description="Helical" evidence="1">
    <location>
        <begin position="252"/>
        <end position="272"/>
    </location>
</feature>
<keyword evidence="3" id="KW-0808">Transferase</keyword>
<feature type="transmembrane region" description="Helical" evidence="1">
    <location>
        <begin position="46"/>
        <end position="64"/>
    </location>
</feature>
<feature type="transmembrane region" description="Helical" evidence="1">
    <location>
        <begin position="12"/>
        <end position="34"/>
    </location>
</feature>
<accession>A0ABQ1FCX9</accession>
<protein>
    <submittedName>
        <fullName evidence="3">Acyltransferase</fullName>
    </submittedName>
</protein>
<keyword evidence="1" id="KW-0472">Membrane</keyword>
<feature type="transmembrane region" description="Helical" evidence="1">
    <location>
        <begin position="151"/>
        <end position="167"/>
    </location>
</feature>
<comment type="caution">
    <text evidence="3">The sequence shown here is derived from an EMBL/GenBank/DDBJ whole genome shotgun (WGS) entry which is preliminary data.</text>
</comment>
<dbReference type="EMBL" id="BMID01000001">
    <property type="protein sequence ID" value="GGA06520.1"/>
    <property type="molecule type" value="Genomic_DNA"/>
</dbReference>
<reference evidence="4" key="1">
    <citation type="journal article" date="2019" name="Int. J. Syst. Evol. Microbiol.">
        <title>The Global Catalogue of Microorganisms (GCM) 10K type strain sequencing project: providing services to taxonomists for standard genome sequencing and annotation.</title>
        <authorList>
            <consortium name="The Broad Institute Genomics Platform"/>
            <consortium name="The Broad Institute Genome Sequencing Center for Infectious Disease"/>
            <person name="Wu L."/>
            <person name="Ma J."/>
        </authorList>
    </citation>
    <scope>NUCLEOTIDE SEQUENCE [LARGE SCALE GENOMIC DNA]</scope>
    <source>
        <strain evidence="4">CGMCC 1.15297</strain>
    </source>
</reference>
<feature type="transmembrane region" description="Helical" evidence="1">
    <location>
        <begin position="293"/>
        <end position="317"/>
    </location>
</feature>
<dbReference type="Pfam" id="PF01757">
    <property type="entry name" value="Acyl_transf_3"/>
    <property type="match status" value="1"/>
</dbReference>
<dbReference type="Proteomes" id="UP000603317">
    <property type="component" value="Unassembled WGS sequence"/>
</dbReference>
<feature type="transmembrane region" description="Helical" evidence="1">
    <location>
        <begin position="173"/>
        <end position="201"/>
    </location>
</feature>
<keyword evidence="3" id="KW-0012">Acyltransferase</keyword>
<sequence>MERAPFITPAMSIVLDAVRGGAALVVLVGHMVQMDIYTGPFPFSDLMQHNAVIVFFVLSGLVIAHSVHARPGTLKDYAIARAARILPVSLTALAFGAVVYLAVSVQGLVPSEAPAPYDDLTASSLLLPAIFLSESGAAAAGPVWNPPYWSLVYEVWFYAIFAAGFFLKGRTRIAFVVLLGFIAGWRILLMLPIWLLGAALARYRPKPDLTKERAVRLAIVGVVAMLLASEFARAITTPVGLFHKSFGYDLKYSHYFVTDYLFAIGIALLFVAAGPFADAGQAGLERIKRPIDWLAGFSFSLYIFHWPIISALSAHGIGVGDSVMGFAALAGGVVGTCALIATVTEHRSRDIRRWMTRKLEPRVPVVPA</sequence>
<feature type="transmembrane region" description="Helical" evidence="1">
    <location>
        <begin position="323"/>
        <end position="343"/>
    </location>
</feature>